<dbReference type="Proteomes" id="UP000635278">
    <property type="component" value="Unassembled WGS sequence"/>
</dbReference>
<organism evidence="1 2">
    <name type="scientific">Acetobacter musti</name>
    <dbReference type="NCBI Taxonomy" id="864732"/>
    <lineage>
        <taxon>Bacteria</taxon>
        <taxon>Pseudomonadati</taxon>
        <taxon>Pseudomonadota</taxon>
        <taxon>Alphaproteobacteria</taxon>
        <taxon>Acetobacterales</taxon>
        <taxon>Acetobacteraceae</taxon>
        <taxon>Acetobacter</taxon>
    </lineage>
</organism>
<gene>
    <name evidence="1" type="ORF">GOB93_15620</name>
</gene>
<accession>A0ABX0JTB0</accession>
<evidence type="ECO:0000313" key="1">
    <source>
        <dbReference type="EMBL" id="NHN86059.1"/>
    </source>
</evidence>
<comment type="caution">
    <text evidence="1">The sequence shown here is derived from an EMBL/GenBank/DDBJ whole genome shotgun (WGS) entry which is preliminary data.</text>
</comment>
<reference evidence="1 2" key="1">
    <citation type="journal article" date="2020" name="Int. J. Syst. Evol. Microbiol.">
        <title>Novel acetic acid bacteria from cider fermentations: Acetobacter conturbans sp. nov. and Acetobacter fallax sp. nov.</title>
        <authorList>
            <person name="Sombolestani A.S."/>
            <person name="Cleenwerck I."/>
            <person name="Cnockaert M."/>
            <person name="Borremans W."/>
            <person name="Wieme A.D."/>
            <person name="De Vuyst L."/>
            <person name="Vandamme P."/>
        </authorList>
    </citation>
    <scope>NUCLEOTIDE SEQUENCE [LARGE SCALE GENOMIC DNA]</scope>
    <source>
        <strain evidence="1 2">LMG 30640</strain>
    </source>
</reference>
<proteinExistence type="predicted"/>
<sequence length="114" mass="12623">MTGIELSKTPPTAERIRILSAEFRRKRADGPVDTGTFLSLPPIIDLLYAGYKAATFDGYSAENPYDYVRDANPDEWSDATIAEAYVSRVKATGRRLVRCEVAGLQSCVDSERAF</sequence>
<dbReference type="RefSeq" id="WP_173584446.1">
    <property type="nucleotide sequence ID" value="NZ_WOTB01000025.1"/>
</dbReference>
<name>A0ABX0JTB0_9PROT</name>
<protein>
    <submittedName>
        <fullName evidence="1">Uncharacterized protein</fullName>
    </submittedName>
</protein>
<evidence type="ECO:0000313" key="2">
    <source>
        <dbReference type="Proteomes" id="UP000635278"/>
    </source>
</evidence>
<keyword evidence="2" id="KW-1185">Reference proteome</keyword>
<dbReference type="EMBL" id="WOTB01000025">
    <property type="protein sequence ID" value="NHN86059.1"/>
    <property type="molecule type" value="Genomic_DNA"/>
</dbReference>